<name>A0ABV2TEA4_9BACT</name>
<evidence type="ECO:0000259" key="4">
    <source>
        <dbReference type="PROSITE" id="PS01124"/>
    </source>
</evidence>
<evidence type="ECO:0000313" key="5">
    <source>
        <dbReference type="EMBL" id="MET7001353.1"/>
    </source>
</evidence>
<gene>
    <name evidence="5" type="ORF">ABR189_28475</name>
</gene>
<dbReference type="InterPro" id="IPR018060">
    <property type="entry name" value="HTH_AraC"/>
</dbReference>
<keyword evidence="6" id="KW-1185">Reference proteome</keyword>
<accession>A0ABV2TEA4</accession>
<dbReference type="SUPFAM" id="SSF46689">
    <property type="entry name" value="Homeodomain-like"/>
    <property type="match status" value="2"/>
</dbReference>
<keyword evidence="2" id="KW-0238">DNA-binding</keyword>
<dbReference type="PROSITE" id="PS01124">
    <property type="entry name" value="HTH_ARAC_FAMILY_2"/>
    <property type="match status" value="1"/>
</dbReference>
<feature type="domain" description="HTH araC/xylS-type" evidence="4">
    <location>
        <begin position="204"/>
        <end position="302"/>
    </location>
</feature>
<dbReference type="InterPro" id="IPR037923">
    <property type="entry name" value="HTH-like"/>
</dbReference>
<comment type="caution">
    <text evidence="5">The sequence shown here is derived from an EMBL/GenBank/DDBJ whole genome shotgun (WGS) entry which is preliminary data.</text>
</comment>
<keyword evidence="1" id="KW-0805">Transcription regulation</keyword>
<dbReference type="Pfam" id="PF12833">
    <property type="entry name" value="HTH_18"/>
    <property type="match status" value="1"/>
</dbReference>
<dbReference type="Gene3D" id="1.10.10.60">
    <property type="entry name" value="Homeodomain-like"/>
    <property type="match status" value="2"/>
</dbReference>
<dbReference type="InterPro" id="IPR009057">
    <property type="entry name" value="Homeodomain-like_sf"/>
</dbReference>
<evidence type="ECO:0000256" key="2">
    <source>
        <dbReference type="ARBA" id="ARBA00023125"/>
    </source>
</evidence>
<dbReference type="PANTHER" id="PTHR43280:SF2">
    <property type="entry name" value="HTH-TYPE TRANSCRIPTIONAL REGULATOR EXSA"/>
    <property type="match status" value="1"/>
</dbReference>
<dbReference type="Proteomes" id="UP001549749">
    <property type="component" value="Unassembled WGS sequence"/>
</dbReference>
<dbReference type="EMBL" id="JBEXAC010000003">
    <property type="protein sequence ID" value="MET7001353.1"/>
    <property type="molecule type" value="Genomic_DNA"/>
</dbReference>
<dbReference type="RefSeq" id="WP_354663922.1">
    <property type="nucleotide sequence ID" value="NZ_JBEXAC010000003.1"/>
</dbReference>
<dbReference type="PANTHER" id="PTHR43280">
    <property type="entry name" value="ARAC-FAMILY TRANSCRIPTIONAL REGULATOR"/>
    <property type="match status" value="1"/>
</dbReference>
<dbReference type="SMART" id="SM00342">
    <property type="entry name" value="HTH_ARAC"/>
    <property type="match status" value="1"/>
</dbReference>
<protein>
    <submittedName>
        <fullName evidence="5">AraC family transcriptional regulator</fullName>
    </submittedName>
</protein>
<organism evidence="5 6">
    <name type="scientific">Chitinophaga defluvii</name>
    <dbReference type="NCBI Taxonomy" id="3163343"/>
    <lineage>
        <taxon>Bacteria</taxon>
        <taxon>Pseudomonadati</taxon>
        <taxon>Bacteroidota</taxon>
        <taxon>Chitinophagia</taxon>
        <taxon>Chitinophagales</taxon>
        <taxon>Chitinophagaceae</taxon>
        <taxon>Chitinophaga</taxon>
    </lineage>
</organism>
<keyword evidence="3" id="KW-0804">Transcription</keyword>
<reference evidence="5 6" key="1">
    <citation type="submission" date="2024-06" db="EMBL/GenBank/DDBJ databases">
        <title>Chitinophaga defluvii sp. nov., isolated from municipal sewage.</title>
        <authorList>
            <person name="Zhang L."/>
        </authorList>
    </citation>
    <scope>NUCLEOTIDE SEQUENCE [LARGE SCALE GENOMIC DNA]</scope>
    <source>
        <strain evidence="5 6">H8</strain>
    </source>
</reference>
<sequence length="304" mass="35155">MYFTSLPDHSRPGFDETLHFSKFRKHNIIFNALSARSHCDNHVGCLSFKTVLSGEEWYGINHHRIAVRPGSFLILNDDQAYSCNIDHSEKIGTLSVFFKKEFASAIFRDALYSEAMLLDEPLNNGEKTLEFFQTLHSITPVLQQQLSNLITTLDNEGYNSSVVDERLVFFLHELIRIHRSASRSVRKVDALKSSTRTEIYRRLCVAKDILQSSYMDHPDLNMLSHIACLSVPQLVRQFKAVFHTTPYKYLIRIRLEHAAKLLKQTDQPVHEITWRCGFENTSAFCRAFRAGFGMQPVTFRKIHR</sequence>
<evidence type="ECO:0000256" key="1">
    <source>
        <dbReference type="ARBA" id="ARBA00023015"/>
    </source>
</evidence>
<evidence type="ECO:0000256" key="3">
    <source>
        <dbReference type="ARBA" id="ARBA00023163"/>
    </source>
</evidence>
<proteinExistence type="predicted"/>
<evidence type="ECO:0000313" key="6">
    <source>
        <dbReference type="Proteomes" id="UP001549749"/>
    </source>
</evidence>
<dbReference type="SUPFAM" id="SSF51215">
    <property type="entry name" value="Regulatory protein AraC"/>
    <property type="match status" value="1"/>
</dbReference>